<evidence type="ECO:0000256" key="1">
    <source>
        <dbReference type="SAM" id="SignalP"/>
    </source>
</evidence>
<dbReference type="PROSITE" id="PS51257">
    <property type="entry name" value="PROKAR_LIPOPROTEIN"/>
    <property type="match status" value="1"/>
</dbReference>
<evidence type="ECO:0000313" key="3">
    <source>
        <dbReference type="Proteomes" id="UP000321424"/>
    </source>
</evidence>
<gene>
    <name evidence="2" type="ORF">NN4_43270</name>
</gene>
<protein>
    <recommendedName>
        <fullName evidence="4">Lipoprotein</fullName>
    </recommendedName>
</protein>
<dbReference type="OrthoDB" id="4527838at2"/>
<dbReference type="EMBL" id="BJXA01000028">
    <property type="protein sequence ID" value="GEM39808.1"/>
    <property type="molecule type" value="Genomic_DNA"/>
</dbReference>
<evidence type="ECO:0008006" key="4">
    <source>
        <dbReference type="Google" id="ProtNLM"/>
    </source>
</evidence>
<sequence length="138" mass="14509">MNTKTVLVHMACWAAVVGGMAAACTTLPDEDAKLSVFEIWASSPNPHSEAPHVGCGCALVASVRYSAQADPSDEVNFYVGEQLVGTSGPNLVVEKGYANVGVPWTPATAGPHTIVVKFRSQSKSETVTVLAPPDRRTQ</sequence>
<feature type="signal peptide" evidence="1">
    <location>
        <begin position="1"/>
        <end position="22"/>
    </location>
</feature>
<comment type="caution">
    <text evidence="2">The sequence shown here is derived from an EMBL/GenBank/DDBJ whole genome shotgun (WGS) entry which is preliminary data.</text>
</comment>
<accession>A0A511MI84</accession>
<keyword evidence="3" id="KW-1185">Reference proteome</keyword>
<organism evidence="2 3">
    <name type="scientific">Nocardia ninae NBRC 108245</name>
    <dbReference type="NCBI Taxonomy" id="1210091"/>
    <lineage>
        <taxon>Bacteria</taxon>
        <taxon>Bacillati</taxon>
        <taxon>Actinomycetota</taxon>
        <taxon>Actinomycetes</taxon>
        <taxon>Mycobacteriales</taxon>
        <taxon>Nocardiaceae</taxon>
        <taxon>Nocardia</taxon>
    </lineage>
</organism>
<feature type="chain" id="PRO_5038947517" description="Lipoprotein" evidence="1">
    <location>
        <begin position="23"/>
        <end position="138"/>
    </location>
</feature>
<name>A0A511MI84_9NOCA</name>
<evidence type="ECO:0000313" key="2">
    <source>
        <dbReference type="EMBL" id="GEM39808.1"/>
    </source>
</evidence>
<keyword evidence="1" id="KW-0732">Signal</keyword>
<dbReference type="RefSeq" id="WP_147134159.1">
    <property type="nucleotide sequence ID" value="NZ_BJXA01000028.1"/>
</dbReference>
<dbReference type="Proteomes" id="UP000321424">
    <property type="component" value="Unassembled WGS sequence"/>
</dbReference>
<reference evidence="2 3" key="1">
    <citation type="submission" date="2019-07" db="EMBL/GenBank/DDBJ databases">
        <title>Whole genome shotgun sequence of Nocardia ninae NBRC 108245.</title>
        <authorList>
            <person name="Hosoyama A."/>
            <person name="Uohara A."/>
            <person name="Ohji S."/>
            <person name="Ichikawa N."/>
        </authorList>
    </citation>
    <scope>NUCLEOTIDE SEQUENCE [LARGE SCALE GENOMIC DNA]</scope>
    <source>
        <strain evidence="2 3">NBRC 108245</strain>
    </source>
</reference>
<proteinExistence type="predicted"/>
<dbReference type="AlphaFoldDB" id="A0A511MI84"/>